<dbReference type="RefSeq" id="WP_368009014.1">
    <property type="nucleotide sequence ID" value="NZ_JAMXFF010000053.1"/>
</dbReference>
<organism evidence="1 2">
    <name type="scientific">Laspinema palackyanum D2a</name>
    <dbReference type="NCBI Taxonomy" id="2953684"/>
    <lineage>
        <taxon>Bacteria</taxon>
        <taxon>Bacillati</taxon>
        <taxon>Cyanobacteriota</taxon>
        <taxon>Cyanophyceae</taxon>
        <taxon>Oscillatoriophycideae</taxon>
        <taxon>Oscillatoriales</taxon>
        <taxon>Laspinemataceae</taxon>
        <taxon>Laspinema</taxon>
        <taxon>Laspinema palackyanum</taxon>
    </lineage>
</organism>
<reference evidence="1 2" key="1">
    <citation type="journal article" date="2022" name="Front. Microbiol.">
        <title>High genomic differentiation and limited gene flow indicate recent cryptic speciation within the genus Laspinema (cyanobacteria).</title>
        <authorList>
            <person name="Stanojkovic A."/>
            <person name="Skoupy S."/>
            <person name="Skaloud P."/>
            <person name="Dvorak P."/>
        </authorList>
    </citation>
    <scope>NUCLEOTIDE SEQUENCE [LARGE SCALE GENOMIC DNA]</scope>
    <source>
        <strain evidence="1 2">D2a</strain>
    </source>
</reference>
<dbReference type="EMBL" id="JAMXFF010000053">
    <property type="protein sequence ID" value="MCT7969561.1"/>
    <property type="molecule type" value="Genomic_DNA"/>
</dbReference>
<evidence type="ECO:0000313" key="1">
    <source>
        <dbReference type="EMBL" id="MCT7969561.1"/>
    </source>
</evidence>
<proteinExistence type="predicted"/>
<name>A0ABT2N1F5_9CYAN</name>
<evidence type="ECO:0000313" key="2">
    <source>
        <dbReference type="Proteomes" id="UP001525890"/>
    </source>
</evidence>
<accession>A0ABT2N1F5</accession>
<protein>
    <submittedName>
        <fullName evidence="1">Uncharacterized protein</fullName>
    </submittedName>
</protein>
<keyword evidence="2" id="KW-1185">Reference proteome</keyword>
<sequence length="128" mass="14373">MLYKPSFGDRQLAESFYQALFNRFYDSVDRPTQELLRECQFGLAPSPTGVKTFFILTPDLEQAQNLIERIEGIINGVMAIMVGVHQTAICIAPPDGGDGPRQQSAQLNPRYMMAKIFPHPLQDDEELG</sequence>
<gene>
    <name evidence="1" type="ORF">NG799_24930</name>
</gene>
<comment type="caution">
    <text evidence="1">The sequence shown here is derived from an EMBL/GenBank/DDBJ whole genome shotgun (WGS) entry which is preliminary data.</text>
</comment>
<dbReference type="Proteomes" id="UP001525890">
    <property type="component" value="Unassembled WGS sequence"/>
</dbReference>